<name>A0ABP4H4Y2_9ACTN</name>
<keyword evidence="1" id="KW-0472">Membrane</keyword>
<proteinExistence type="predicted"/>
<reference evidence="3" key="1">
    <citation type="journal article" date="2019" name="Int. J. Syst. Evol. Microbiol.">
        <title>The Global Catalogue of Microorganisms (GCM) 10K type strain sequencing project: providing services to taxonomists for standard genome sequencing and annotation.</title>
        <authorList>
            <consortium name="The Broad Institute Genomics Platform"/>
            <consortium name="The Broad Institute Genome Sequencing Center for Infectious Disease"/>
            <person name="Wu L."/>
            <person name="Ma J."/>
        </authorList>
    </citation>
    <scope>NUCLEOTIDE SEQUENCE [LARGE SCALE GENOMIC DNA]</scope>
    <source>
        <strain evidence="3">JCM 13004</strain>
    </source>
</reference>
<evidence type="ECO:0000256" key="1">
    <source>
        <dbReference type="SAM" id="Phobius"/>
    </source>
</evidence>
<dbReference type="RefSeq" id="WP_344443175.1">
    <property type="nucleotide sequence ID" value="NZ_BAAALF010000071.1"/>
</dbReference>
<evidence type="ECO:0008006" key="4">
    <source>
        <dbReference type="Google" id="ProtNLM"/>
    </source>
</evidence>
<protein>
    <recommendedName>
        <fullName evidence="4">Phospholipase D-like protein</fullName>
    </recommendedName>
</protein>
<evidence type="ECO:0000313" key="2">
    <source>
        <dbReference type="EMBL" id="GAA1245474.1"/>
    </source>
</evidence>
<feature type="transmembrane region" description="Helical" evidence="1">
    <location>
        <begin position="6"/>
        <end position="29"/>
    </location>
</feature>
<organism evidence="2 3">
    <name type="scientific">Kitasatospora nipponensis</name>
    <dbReference type="NCBI Taxonomy" id="258049"/>
    <lineage>
        <taxon>Bacteria</taxon>
        <taxon>Bacillati</taxon>
        <taxon>Actinomycetota</taxon>
        <taxon>Actinomycetes</taxon>
        <taxon>Kitasatosporales</taxon>
        <taxon>Streptomycetaceae</taxon>
        <taxon>Kitasatospora</taxon>
    </lineage>
</organism>
<evidence type="ECO:0000313" key="3">
    <source>
        <dbReference type="Proteomes" id="UP001500037"/>
    </source>
</evidence>
<sequence>MWWQCIVLVVASFFFPTLALLYFIGGPYYRDRPRSAQERPQGSGQRR</sequence>
<keyword evidence="3" id="KW-1185">Reference proteome</keyword>
<gene>
    <name evidence="2" type="ORF">GCM10009665_40420</name>
</gene>
<keyword evidence="1" id="KW-0812">Transmembrane</keyword>
<dbReference type="Proteomes" id="UP001500037">
    <property type="component" value="Unassembled WGS sequence"/>
</dbReference>
<dbReference type="EMBL" id="BAAALF010000071">
    <property type="protein sequence ID" value="GAA1245474.1"/>
    <property type="molecule type" value="Genomic_DNA"/>
</dbReference>
<comment type="caution">
    <text evidence="2">The sequence shown here is derived from an EMBL/GenBank/DDBJ whole genome shotgun (WGS) entry which is preliminary data.</text>
</comment>
<keyword evidence="1" id="KW-1133">Transmembrane helix</keyword>
<accession>A0ABP4H4Y2</accession>